<reference evidence="1" key="1">
    <citation type="submission" date="2020-02" db="EMBL/GenBank/DDBJ databases">
        <title>Draft genome sequence of Candidatus Afipia apatlaquensis IBT-C3, a potential strain for decolorization of textile dyes.</title>
        <authorList>
            <person name="Sanchez-Reyes A."/>
            <person name="Breton-Deval L."/>
            <person name="Mangelson H."/>
            <person name="Sanchez-Flores A."/>
        </authorList>
    </citation>
    <scope>NUCLEOTIDE SEQUENCE [LARGE SCALE GENOMIC DNA]</scope>
    <source>
        <strain evidence="1">IBT-C3</strain>
    </source>
</reference>
<protein>
    <submittedName>
        <fullName evidence="1">Isoquinoline 1-oxidoreductase subunit</fullName>
    </submittedName>
</protein>
<dbReference type="InterPro" id="IPR036280">
    <property type="entry name" value="Multihaem_cyt_sf"/>
</dbReference>
<dbReference type="AlphaFoldDB" id="A0A7C9RKF4"/>
<dbReference type="SUPFAM" id="SSF48695">
    <property type="entry name" value="Multiheme cytochromes"/>
    <property type="match status" value="1"/>
</dbReference>
<sequence>MRLLRQGALRHGVLALGAGAIAATLLAFAGPAFRGEADAAMEPQVNPVKLKPVSAFGDIKNPNERAVALFEEAGKVIMSPRCMNCHPATERPTQTNKMTPHQPLVVRGEGGMGAAGGLACNTCHHETNFDPAGVPGHPQWHLAPLEMAWQGKSLGQICEQIKDPKRNDGKDMAALVKHMAEDSLVGWAWAPGANRTPAPGTQKEFGDLIKAWAAAGAACPKIVGNTRG</sequence>
<name>A0A7C9RKF4_9BRAD</name>
<dbReference type="Proteomes" id="UP000480266">
    <property type="component" value="Unassembled WGS sequence"/>
</dbReference>
<dbReference type="EMBL" id="JAAMRR010001497">
    <property type="protein sequence ID" value="NGX99161.1"/>
    <property type="molecule type" value="Genomic_DNA"/>
</dbReference>
<evidence type="ECO:0000313" key="2">
    <source>
        <dbReference type="Proteomes" id="UP000480266"/>
    </source>
</evidence>
<gene>
    <name evidence="1" type="ORF">G4V63_29350</name>
</gene>
<accession>A0A7C9RKF4</accession>
<proteinExistence type="predicted"/>
<keyword evidence="2" id="KW-1185">Reference proteome</keyword>
<organism evidence="1 2">
    <name type="scientific">Candidatus Afipia apatlaquensis</name>
    <dbReference type="NCBI Taxonomy" id="2712852"/>
    <lineage>
        <taxon>Bacteria</taxon>
        <taxon>Pseudomonadati</taxon>
        <taxon>Pseudomonadota</taxon>
        <taxon>Alphaproteobacteria</taxon>
        <taxon>Hyphomicrobiales</taxon>
        <taxon>Nitrobacteraceae</taxon>
        <taxon>Afipia</taxon>
    </lineage>
</organism>
<comment type="caution">
    <text evidence="1">The sequence shown here is derived from an EMBL/GenBank/DDBJ whole genome shotgun (WGS) entry which is preliminary data.</text>
</comment>
<evidence type="ECO:0000313" key="1">
    <source>
        <dbReference type="EMBL" id="NGX99161.1"/>
    </source>
</evidence>